<name>A0A4R1BNX9_9BACT</name>
<feature type="domain" description="Smr" evidence="1">
    <location>
        <begin position="276"/>
        <end position="336"/>
    </location>
</feature>
<accession>A0A4R1BNX9</accession>
<proteinExistence type="predicted"/>
<dbReference type="InterPro" id="IPR036781">
    <property type="entry name" value="Smr_assoc-like_sf"/>
</dbReference>
<dbReference type="OrthoDB" id="1524810at2"/>
<keyword evidence="3" id="KW-1185">Reference proteome</keyword>
<gene>
    <name evidence="2" type="ORF">EPD60_01015</name>
</gene>
<dbReference type="EMBL" id="SJZI01000002">
    <property type="protein sequence ID" value="TCJ19026.1"/>
    <property type="molecule type" value="Genomic_DNA"/>
</dbReference>
<dbReference type="InterPro" id="IPR036063">
    <property type="entry name" value="Smr_dom_sf"/>
</dbReference>
<evidence type="ECO:0000313" key="3">
    <source>
        <dbReference type="Proteomes" id="UP000295334"/>
    </source>
</evidence>
<dbReference type="Gene3D" id="3.30.1370.110">
    <property type="match status" value="1"/>
</dbReference>
<sequence>MKFEIGDKIVVKATNEEGEVIDIMNEKMVMIQVRGVKFPAYIDQLDFPYFKRFTEKKLFEPKKEKTYIENVRKEKPAKEPRLPDGMWLAFLPKFDVDEFGDDVVVSLKIYVNNHTNDDFLFTYQQQFFGRTDFELSGVLHAFEDFYLHDIPFSDLSDSPVFNFEFSLKTPRKGKAEYYEYNLRLKPKQLFDRIEKLKEEGGATFTYKIFDDYPDKQEEAPVDFGYRSSPGAPIYDAADARRHLPPARTVVDLHIEKLIDDHKGMSNTAILGIQLKEFEKWYDLALAHRLPKLTVIHGIGKGRLRDDIHDILRRKKEVKSFVNQYTPEFGFGATEIFFNHK</sequence>
<organism evidence="2 3">
    <name type="scientific">Flaviaesturariibacter flavus</name>
    <dbReference type="NCBI Taxonomy" id="2502780"/>
    <lineage>
        <taxon>Bacteria</taxon>
        <taxon>Pseudomonadati</taxon>
        <taxon>Bacteroidota</taxon>
        <taxon>Chitinophagia</taxon>
        <taxon>Chitinophagales</taxon>
        <taxon>Chitinophagaceae</taxon>
        <taxon>Flaviaestuariibacter</taxon>
    </lineage>
</organism>
<dbReference type="RefSeq" id="WP_131445935.1">
    <property type="nucleotide sequence ID" value="NZ_SJZI01000002.1"/>
</dbReference>
<evidence type="ECO:0000313" key="2">
    <source>
        <dbReference type="EMBL" id="TCJ19026.1"/>
    </source>
</evidence>
<dbReference type="InterPro" id="IPR002625">
    <property type="entry name" value="Smr_dom"/>
</dbReference>
<protein>
    <recommendedName>
        <fullName evidence="1">Smr domain-containing protein</fullName>
    </recommendedName>
</protein>
<comment type="caution">
    <text evidence="2">The sequence shown here is derived from an EMBL/GenBank/DDBJ whole genome shotgun (WGS) entry which is preliminary data.</text>
</comment>
<dbReference type="Proteomes" id="UP000295334">
    <property type="component" value="Unassembled WGS sequence"/>
</dbReference>
<evidence type="ECO:0000259" key="1">
    <source>
        <dbReference type="Pfam" id="PF01713"/>
    </source>
</evidence>
<dbReference type="Pfam" id="PF01713">
    <property type="entry name" value="Smr"/>
    <property type="match status" value="1"/>
</dbReference>
<reference evidence="2 3" key="1">
    <citation type="submission" date="2019-03" db="EMBL/GenBank/DDBJ databases">
        <authorList>
            <person name="Kim M.K.M."/>
        </authorList>
    </citation>
    <scope>NUCLEOTIDE SEQUENCE [LARGE SCALE GENOMIC DNA]</scope>
    <source>
        <strain evidence="2 3">17J68-12</strain>
    </source>
</reference>
<dbReference type="SUPFAM" id="SSF158949">
    <property type="entry name" value="Smr-associated domain-like"/>
    <property type="match status" value="1"/>
</dbReference>
<dbReference type="AlphaFoldDB" id="A0A4R1BNX9"/>